<proteinExistence type="predicted"/>
<feature type="non-terminal residue" evidence="2">
    <location>
        <position position="196"/>
    </location>
</feature>
<gene>
    <name evidence="2" type="ORF">METZ01_LOCUS467752</name>
</gene>
<protein>
    <submittedName>
        <fullName evidence="2">Uncharacterized protein</fullName>
    </submittedName>
</protein>
<evidence type="ECO:0000256" key="1">
    <source>
        <dbReference type="SAM" id="MobiDB-lite"/>
    </source>
</evidence>
<dbReference type="AlphaFoldDB" id="A0A383B687"/>
<feature type="compositionally biased region" description="Basic and acidic residues" evidence="1">
    <location>
        <begin position="180"/>
        <end position="196"/>
    </location>
</feature>
<sequence>MSPFQAESLLTEFLLEQGNFAGESPSEQLQLSQDALRNAKERGVKNPPLKKPGWVNPGQILQWIEDRSAQDPVIDYEKQRRAARFVNNARVPGNPLPPFLRVQDHVGAFRKKEPGAVSSAKTEKPEPKLTEKTPPPPLPEQKKESEPVVILEPESLDEELLHSLDLNEDEADPEDVPESVPEKPETEDTAQETKSK</sequence>
<reference evidence="2" key="1">
    <citation type="submission" date="2018-05" db="EMBL/GenBank/DDBJ databases">
        <authorList>
            <person name="Lanie J.A."/>
            <person name="Ng W.-L."/>
            <person name="Kazmierczak K.M."/>
            <person name="Andrzejewski T.M."/>
            <person name="Davidsen T.M."/>
            <person name="Wayne K.J."/>
            <person name="Tettelin H."/>
            <person name="Glass J.I."/>
            <person name="Rusch D."/>
            <person name="Podicherti R."/>
            <person name="Tsui H.-C.T."/>
            <person name="Winkler M.E."/>
        </authorList>
    </citation>
    <scope>NUCLEOTIDE SEQUENCE</scope>
</reference>
<dbReference type="EMBL" id="UINC01197418">
    <property type="protein sequence ID" value="SVE14898.1"/>
    <property type="molecule type" value="Genomic_DNA"/>
</dbReference>
<feature type="compositionally biased region" description="Acidic residues" evidence="1">
    <location>
        <begin position="166"/>
        <end position="177"/>
    </location>
</feature>
<feature type="compositionally biased region" description="Basic and acidic residues" evidence="1">
    <location>
        <begin position="121"/>
        <end position="131"/>
    </location>
</feature>
<feature type="region of interest" description="Disordered" evidence="1">
    <location>
        <begin position="89"/>
        <end position="196"/>
    </location>
</feature>
<organism evidence="2">
    <name type="scientific">marine metagenome</name>
    <dbReference type="NCBI Taxonomy" id="408172"/>
    <lineage>
        <taxon>unclassified sequences</taxon>
        <taxon>metagenomes</taxon>
        <taxon>ecological metagenomes</taxon>
    </lineage>
</organism>
<name>A0A383B687_9ZZZZ</name>
<evidence type="ECO:0000313" key="2">
    <source>
        <dbReference type="EMBL" id="SVE14898.1"/>
    </source>
</evidence>
<accession>A0A383B687</accession>